<dbReference type="InterPro" id="IPR035965">
    <property type="entry name" value="PAS-like_dom_sf"/>
</dbReference>
<dbReference type="Proteomes" id="UP000663851">
    <property type="component" value="Unassembled WGS sequence"/>
</dbReference>
<dbReference type="GO" id="GO:0005667">
    <property type="term" value="C:transcription regulator complex"/>
    <property type="evidence" value="ECO:0007669"/>
    <property type="project" value="InterPro"/>
</dbReference>
<feature type="compositionally biased region" description="Low complexity" evidence="7">
    <location>
        <begin position="98"/>
        <end position="110"/>
    </location>
</feature>
<gene>
    <name evidence="10" type="ORF">GRG538_LOCUS7741</name>
    <name evidence="12" type="ORF">HFQ381_LOCUS15721</name>
    <name evidence="11" type="ORF">KIK155_LOCUS23627</name>
    <name evidence="16" type="ORF">QYT958_LOCUS23991</name>
    <name evidence="15" type="ORF">TOA249_LOCUS14163</name>
    <name evidence="14" type="ORF">TSG867_LOCUS15373</name>
    <name evidence="13" type="ORF">UJA718_LOCUS16934</name>
</gene>
<dbReference type="GO" id="GO:0003677">
    <property type="term" value="F:DNA binding"/>
    <property type="evidence" value="ECO:0007669"/>
    <property type="project" value="UniProtKB-KW"/>
</dbReference>
<evidence type="ECO:0000259" key="9">
    <source>
        <dbReference type="PROSITE" id="PS50888"/>
    </source>
</evidence>
<dbReference type="EMBL" id="CAJOBP010002684">
    <property type="protein sequence ID" value="CAF4368608.1"/>
    <property type="molecule type" value="Genomic_DNA"/>
</dbReference>
<feature type="compositionally biased region" description="Polar residues" evidence="7">
    <location>
        <begin position="685"/>
        <end position="708"/>
    </location>
</feature>
<feature type="domain" description="BHLH" evidence="9">
    <location>
        <begin position="234"/>
        <end position="287"/>
    </location>
</feature>
<keyword evidence="3" id="KW-0805">Transcription regulation</keyword>
<dbReference type="GO" id="GO:0003700">
    <property type="term" value="F:DNA-binding transcription factor activity"/>
    <property type="evidence" value="ECO:0007669"/>
    <property type="project" value="InterPro"/>
</dbReference>
<feature type="domain" description="PAS" evidence="8">
    <location>
        <begin position="547"/>
        <end position="593"/>
    </location>
</feature>
<dbReference type="EMBL" id="CAJOBQ010000895">
    <property type="protein sequence ID" value="CAF4431507.1"/>
    <property type="molecule type" value="Genomic_DNA"/>
</dbReference>
<comment type="subcellular location">
    <subcellularLocation>
        <location evidence="1">Nucleus</location>
    </subcellularLocation>
</comment>
<evidence type="ECO:0000313" key="17">
    <source>
        <dbReference type="Proteomes" id="UP000663865"/>
    </source>
</evidence>
<dbReference type="Pfam" id="PF00989">
    <property type="entry name" value="PAS"/>
    <property type="match status" value="1"/>
</dbReference>
<dbReference type="InterPro" id="IPR000014">
    <property type="entry name" value="PAS"/>
</dbReference>
<proteinExistence type="predicted"/>
<evidence type="ECO:0000256" key="6">
    <source>
        <dbReference type="ARBA" id="ARBA00023242"/>
    </source>
</evidence>
<dbReference type="SMART" id="SM00353">
    <property type="entry name" value="HLH"/>
    <property type="match status" value="1"/>
</dbReference>
<dbReference type="Pfam" id="PF00010">
    <property type="entry name" value="HLH"/>
    <property type="match status" value="1"/>
</dbReference>
<evidence type="ECO:0000256" key="5">
    <source>
        <dbReference type="ARBA" id="ARBA00023163"/>
    </source>
</evidence>
<dbReference type="Gene3D" id="4.10.280.10">
    <property type="entry name" value="Helix-loop-helix DNA-binding domain"/>
    <property type="match status" value="1"/>
</dbReference>
<evidence type="ECO:0000313" key="14">
    <source>
        <dbReference type="EMBL" id="CAF4431507.1"/>
    </source>
</evidence>
<evidence type="ECO:0000256" key="2">
    <source>
        <dbReference type="ARBA" id="ARBA00022737"/>
    </source>
</evidence>
<dbReference type="EMBL" id="CAJNYV010004234">
    <property type="protein sequence ID" value="CAF3654074.1"/>
    <property type="molecule type" value="Genomic_DNA"/>
</dbReference>
<dbReference type="CDD" id="cd00130">
    <property type="entry name" value="PAS"/>
    <property type="match status" value="2"/>
</dbReference>
<dbReference type="Proteomes" id="UP000663838">
    <property type="component" value="Unassembled WGS sequence"/>
</dbReference>
<evidence type="ECO:0000259" key="8">
    <source>
        <dbReference type="PROSITE" id="PS50112"/>
    </source>
</evidence>
<dbReference type="InterPro" id="IPR036638">
    <property type="entry name" value="HLH_DNA-bd_sf"/>
</dbReference>
<dbReference type="Proteomes" id="UP000663873">
    <property type="component" value="Unassembled WGS sequence"/>
</dbReference>
<evidence type="ECO:0000256" key="3">
    <source>
        <dbReference type="ARBA" id="ARBA00023015"/>
    </source>
</evidence>
<feature type="region of interest" description="Disordered" evidence="7">
    <location>
        <begin position="1"/>
        <end position="20"/>
    </location>
</feature>
<dbReference type="Proteomes" id="UP000663862">
    <property type="component" value="Unassembled WGS sequence"/>
</dbReference>
<keyword evidence="18" id="KW-1185">Reference proteome</keyword>
<feature type="compositionally biased region" description="Basic and acidic residues" evidence="7">
    <location>
        <begin position="228"/>
        <end position="239"/>
    </location>
</feature>
<evidence type="ECO:0000256" key="7">
    <source>
        <dbReference type="SAM" id="MobiDB-lite"/>
    </source>
</evidence>
<feature type="region of interest" description="Disordered" evidence="7">
    <location>
        <begin position="93"/>
        <end position="124"/>
    </location>
</feature>
<dbReference type="SMART" id="SM00091">
    <property type="entry name" value="PAS"/>
    <property type="match status" value="2"/>
</dbReference>
<dbReference type="EMBL" id="CAJOBR010004992">
    <property type="protein sequence ID" value="CAF4803034.1"/>
    <property type="molecule type" value="Genomic_DNA"/>
</dbReference>
<accession>A0A818RH18</accession>
<protein>
    <submittedName>
        <fullName evidence="11">Uncharacterized protein</fullName>
    </submittedName>
</protein>
<dbReference type="PANTHER" id="PTHR23042">
    <property type="entry name" value="CIRCADIAN PROTEIN CLOCK/ARNT/BMAL/PAS"/>
    <property type="match status" value="1"/>
</dbReference>
<dbReference type="EMBL" id="CAJOBS010000865">
    <property type="protein sequence ID" value="CAF4653360.1"/>
    <property type="molecule type" value="Genomic_DNA"/>
</dbReference>
<dbReference type="EMBL" id="CAJOBO010001080">
    <property type="protein sequence ID" value="CAF4335127.1"/>
    <property type="molecule type" value="Genomic_DNA"/>
</dbReference>
<dbReference type="SUPFAM" id="SSF47459">
    <property type="entry name" value="HLH, helix-loop-helix DNA-binding domain"/>
    <property type="match status" value="1"/>
</dbReference>
<feature type="compositionally biased region" description="Acidic residues" evidence="7">
    <location>
        <begin position="185"/>
        <end position="200"/>
    </location>
</feature>
<dbReference type="GO" id="GO:0005634">
    <property type="term" value="C:nucleus"/>
    <property type="evidence" value="ECO:0007669"/>
    <property type="project" value="UniProtKB-SubCell"/>
</dbReference>
<dbReference type="AlphaFoldDB" id="A0A818RH18"/>
<evidence type="ECO:0000313" key="13">
    <source>
        <dbReference type="EMBL" id="CAF4368608.1"/>
    </source>
</evidence>
<evidence type="ECO:0000313" key="16">
    <source>
        <dbReference type="EMBL" id="CAF4803034.1"/>
    </source>
</evidence>
<feature type="region of interest" description="Disordered" evidence="7">
    <location>
        <begin position="685"/>
        <end position="711"/>
    </location>
</feature>
<organism evidence="11 17">
    <name type="scientific">Rotaria socialis</name>
    <dbReference type="NCBI Taxonomy" id="392032"/>
    <lineage>
        <taxon>Eukaryota</taxon>
        <taxon>Metazoa</taxon>
        <taxon>Spiralia</taxon>
        <taxon>Gnathifera</taxon>
        <taxon>Rotifera</taxon>
        <taxon>Eurotatoria</taxon>
        <taxon>Bdelloidea</taxon>
        <taxon>Philodinida</taxon>
        <taxon>Philodinidae</taxon>
        <taxon>Rotaria</taxon>
    </lineage>
</organism>
<feature type="region of interest" description="Disordered" evidence="7">
    <location>
        <begin position="180"/>
        <end position="239"/>
    </location>
</feature>
<dbReference type="Pfam" id="PF14598">
    <property type="entry name" value="PAS_11"/>
    <property type="match status" value="1"/>
</dbReference>
<dbReference type="InterPro" id="IPR011598">
    <property type="entry name" value="bHLH_dom"/>
</dbReference>
<dbReference type="PRINTS" id="PR00785">
    <property type="entry name" value="NCTRNSLOCATR"/>
</dbReference>
<keyword evidence="5" id="KW-0804">Transcription</keyword>
<evidence type="ECO:0000256" key="4">
    <source>
        <dbReference type="ARBA" id="ARBA00023125"/>
    </source>
</evidence>
<dbReference type="InterPro" id="IPR050933">
    <property type="entry name" value="Circadian_TF"/>
</dbReference>
<dbReference type="InterPro" id="IPR013767">
    <property type="entry name" value="PAS_fold"/>
</dbReference>
<name>A0A818RH18_9BILA</name>
<dbReference type="InterPro" id="IPR001067">
    <property type="entry name" value="Nuc_translocat"/>
</dbReference>
<sequence length="754" mass="84315">MSSVNYGNEVITSNDETTNPSGAIIQHPYLNPNTNVAYAAAAVAAAAASSASSIGSYQNYYDHALPTQQLLHAPPTAGFYPTATTVLNHPHHTDFNNSSPSVASSSSSIESARKTTNRKRNTIDSERLPGIALSTKANTKRKQVRFNHNGQLLNFTLEIVAIVLRPTSAFTSVRNHVLASYHDDPNDDDLDDDDDDDDEENKCYLRGVSMPNVLMPTNHPHGGVGGGEEDKEKQARENHCEIERRRRIKMATYFAELCDMVPACSNLARKPDKLTILRMAAQFMKNLRTNNNSLTLNSTQMSQQQQVDLHKPSFLNDQELKYLMVESCDAFLFALNCDNLRVIYVSDAIQHILSYTCQDWYSRYFYDFVHPDDVEKLREQLNLQPQDGNSNVNGRVLDLKTGTIKKDAHSTGARSGNSKRSFICRLRVGSTNPIDHTHQNPFINPCILRRRHRTSLGPSIDGQLYEVVHISGYIRNLNIHHHPSAHHDNPSSSPSSNTNGQMAFIAIARIQNSCLPNVNDLTNGSVSSLNSLTTEFTCRCNSDTSEILFIDQRCTPIIGYKSHDLLHKVLYDQIHIEDQMKFQDLFKRTVTQKNLANTSSNLTNIIVRFRTNIDNEYVSLKVSTYAFCNPCTDDIEFIIVTFLSNQTTNKTSVIANSNDYNRLPYDTYTRNPSAIVPNPIARYTQPSPLTYNNQDGQDYSTSNATNDGRTYASNNGGSAWASANDSWSAGNPTVANTDYVDTQATLALYHQYHQ</sequence>
<dbReference type="PROSITE" id="PS50888">
    <property type="entry name" value="BHLH"/>
    <property type="match status" value="1"/>
</dbReference>
<evidence type="ECO:0000313" key="12">
    <source>
        <dbReference type="EMBL" id="CAF4335127.1"/>
    </source>
</evidence>
<comment type="caution">
    <text evidence="11">The sequence shown here is derived from an EMBL/GenBank/DDBJ whole genome shotgun (WGS) entry which is preliminary data.</text>
</comment>
<evidence type="ECO:0000313" key="10">
    <source>
        <dbReference type="EMBL" id="CAF3375971.1"/>
    </source>
</evidence>
<dbReference type="GO" id="GO:0046983">
    <property type="term" value="F:protein dimerization activity"/>
    <property type="evidence" value="ECO:0007669"/>
    <property type="project" value="InterPro"/>
</dbReference>
<dbReference type="GO" id="GO:0005737">
    <property type="term" value="C:cytoplasm"/>
    <property type="evidence" value="ECO:0007669"/>
    <property type="project" value="InterPro"/>
</dbReference>
<dbReference type="PROSITE" id="PS50112">
    <property type="entry name" value="PAS"/>
    <property type="match status" value="2"/>
</dbReference>
<keyword evidence="2" id="KW-0677">Repeat</keyword>
<feature type="domain" description="PAS" evidence="8">
    <location>
        <begin position="317"/>
        <end position="388"/>
    </location>
</feature>
<evidence type="ECO:0000313" key="15">
    <source>
        <dbReference type="EMBL" id="CAF4653360.1"/>
    </source>
</evidence>
<dbReference type="Gene3D" id="3.30.450.20">
    <property type="entry name" value="PAS domain"/>
    <property type="match status" value="2"/>
</dbReference>
<evidence type="ECO:0000313" key="11">
    <source>
        <dbReference type="EMBL" id="CAF3654074.1"/>
    </source>
</evidence>
<keyword evidence="6" id="KW-0539">Nucleus</keyword>
<dbReference type="EMBL" id="CAJNYT010000829">
    <property type="protein sequence ID" value="CAF3375971.1"/>
    <property type="molecule type" value="Genomic_DNA"/>
</dbReference>
<dbReference type="Proteomes" id="UP000663872">
    <property type="component" value="Unassembled WGS sequence"/>
</dbReference>
<dbReference type="SUPFAM" id="SSF55785">
    <property type="entry name" value="PYP-like sensor domain (PAS domain)"/>
    <property type="match status" value="2"/>
</dbReference>
<dbReference type="Proteomes" id="UP000663865">
    <property type="component" value="Unassembled WGS sequence"/>
</dbReference>
<dbReference type="Proteomes" id="UP000663848">
    <property type="component" value="Unassembled WGS sequence"/>
</dbReference>
<evidence type="ECO:0000256" key="1">
    <source>
        <dbReference type="ARBA" id="ARBA00004123"/>
    </source>
</evidence>
<reference evidence="11" key="1">
    <citation type="submission" date="2021-02" db="EMBL/GenBank/DDBJ databases">
        <authorList>
            <person name="Nowell W R."/>
        </authorList>
    </citation>
    <scope>NUCLEOTIDE SEQUENCE</scope>
</reference>
<keyword evidence="4" id="KW-0238">DNA-binding</keyword>
<evidence type="ECO:0000313" key="18">
    <source>
        <dbReference type="Proteomes" id="UP000663873"/>
    </source>
</evidence>